<evidence type="ECO:0000313" key="1">
    <source>
        <dbReference type="EMBL" id="QVI63515.1"/>
    </source>
</evidence>
<evidence type="ECO:0000313" key="2">
    <source>
        <dbReference type="Proteomes" id="UP000677804"/>
    </source>
</evidence>
<protein>
    <submittedName>
        <fullName evidence="1">Uncharacterized protein</fullName>
    </submittedName>
</protein>
<dbReference type="EMBL" id="CP074405">
    <property type="protein sequence ID" value="QVI63515.1"/>
    <property type="molecule type" value="Genomic_DNA"/>
</dbReference>
<dbReference type="Proteomes" id="UP000677804">
    <property type="component" value="Chromosome"/>
</dbReference>
<proteinExistence type="predicted"/>
<organism evidence="1 2">
    <name type="scientific">Cellulomonas wangleii</name>
    <dbReference type="NCBI Taxonomy" id="2816956"/>
    <lineage>
        <taxon>Bacteria</taxon>
        <taxon>Bacillati</taxon>
        <taxon>Actinomycetota</taxon>
        <taxon>Actinomycetes</taxon>
        <taxon>Micrococcales</taxon>
        <taxon>Cellulomonadaceae</taxon>
        <taxon>Cellulomonas</taxon>
    </lineage>
</organism>
<reference evidence="1 2" key="1">
    <citation type="submission" date="2021-05" db="EMBL/GenBank/DDBJ databases">
        <title>Novel species in genus Cellulomonas.</title>
        <authorList>
            <person name="Zhang G."/>
        </authorList>
    </citation>
    <scope>NUCLEOTIDE SEQUENCE [LARGE SCALE GENOMIC DNA]</scope>
    <source>
        <strain evidence="2">zg-ZUI222</strain>
    </source>
</reference>
<keyword evidence="2" id="KW-1185">Reference proteome</keyword>
<gene>
    <name evidence="1" type="ORF">KG103_06525</name>
</gene>
<dbReference type="RefSeq" id="WP_207340683.1">
    <property type="nucleotide sequence ID" value="NZ_CP074405.1"/>
</dbReference>
<sequence length="223" mass="23775">MSVYGTEPVAGPEGLTYAALLVRAERSDVLAALTRERFSGWVGPQDDGWVVAVPEHARGHVAAHRRRVDDLAAVVAQDLTTVAVAVLVQRDRLLRLWASDGVVPVTDYVSDAHVAYPHDDEAYGTECLEGVRGLATLAGHPEAADDLTALLAEELGESESESERLMAVCRLLGWPQWLVAVDSLPRRVPGGPGAEAFTRLRAGRTGVGGLLAARAAAVVRRSE</sequence>
<name>A0ABX8D7V5_9CELL</name>
<accession>A0ABX8D7V5</accession>